<evidence type="ECO:0000313" key="2">
    <source>
        <dbReference type="EMBL" id="BCL62705.1"/>
    </source>
</evidence>
<dbReference type="RefSeq" id="WP_228855036.1">
    <property type="nucleotide sequence ID" value="NZ_AP024086.1"/>
</dbReference>
<gene>
    <name evidence="2" type="ORF">DGMP_33980</name>
</gene>
<dbReference type="KEGG" id="dbk:DGMP_33980"/>
<name>A0A8D5JQQ3_9BACT</name>
<organism evidence="2 3">
    <name type="scientific">Desulfomarina profundi</name>
    <dbReference type="NCBI Taxonomy" id="2772557"/>
    <lineage>
        <taxon>Bacteria</taxon>
        <taxon>Pseudomonadati</taxon>
        <taxon>Thermodesulfobacteriota</taxon>
        <taxon>Desulfobulbia</taxon>
        <taxon>Desulfobulbales</taxon>
        <taxon>Desulfobulbaceae</taxon>
        <taxon>Desulfomarina</taxon>
    </lineage>
</organism>
<dbReference type="NCBIfam" id="TIGR00296">
    <property type="entry name" value="TIGR00296 family protein"/>
    <property type="match status" value="1"/>
</dbReference>
<dbReference type="InterPro" id="IPR002733">
    <property type="entry name" value="AMMECR1_domain"/>
</dbReference>
<dbReference type="Proteomes" id="UP000826725">
    <property type="component" value="Chromosome"/>
</dbReference>
<dbReference type="EMBL" id="AP024086">
    <property type="protein sequence ID" value="BCL62705.1"/>
    <property type="molecule type" value="Genomic_DNA"/>
</dbReference>
<proteinExistence type="predicted"/>
<dbReference type="InterPro" id="IPR027623">
    <property type="entry name" value="AmmeMemoSam_A"/>
</dbReference>
<feature type="domain" description="AMMECR1" evidence="1">
    <location>
        <begin position="9"/>
        <end position="187"/>
    </location>
</feature>
<dbReference type="PANTHER" id="PTHR13016:SF0">
    <property type="entry name" value="AMME SYNDROME CANDIDATE GENE 1 PROTEIN"/>
    <property type="match status" value="1"/>
</dbReference>
<reference evidence="2" key="1">
    <citation type="submission" date="2020-09" db="EMBL/GenBank/DDBJ databases">
        <title>Desulfogranum mesoprofundum gen. nov., sp. nov., a novel mesophilic, sulfate-reducing chemolithoautotroph isolated from a deep-sea hydrothermal vent chimney in the Suiyo Seamount.</title>
        <authorList>
            <person name="Hashimoto Y."/>
            <person name="Nakagawa S."/>
        </authorList>
    </citation>
    <scope>NUCLEOTIDE SEQUENCE</scope>
    <source>
        <strain evidence="2">KT2</strain>
    </source>
</reference>
<dbReference type="NCBIfam" id="TIGR04335">
    <property type="entry name" value="AmmeMemoSam_A"/>
    <property type="match status" value="1"/>
</dbReference>
<dbReference type="InterPro" id="IPR023473">
    <property type="entry name" value="AMMECR1"/>
</dbReference>
<dbReference type="AlphaFoldDB" id="A0A8D5JQQ3"/>
<dbReference type="PANTHER" id="PTHR13016">
    <property type="entry name" value="AMMECR1 HOMOLOG"/>
    <property type="match status" value="1"/>
</dbReference>
<evidence type="ECO:0000259" key="1">
    <source>
        <dbReference type="PROSITE" id="PS51112"/>
    </source>
</evidence>
<sequence>MSIGNLTQEQGKKLVTLAETVIDSYLDGKKTIPATPDDPDFKEKGASFVTLKLSGNLRGCIGKLEPVTTLWEDVAENAVNAAFNDFRFSPLNRKEFAETTIEVSVLSTPVPLEYEYPEELLKRLRPGVDGVILQDGGKRATFLPQVWDQLPSAGIFLENLCRKAGIDPSAFQEKIMEIKTYTVQSFS</sequence>
<keyword evidence="3" id="KW-1185">Reference proteome</keyword>
<accession>A0A8D5JQQ3</accession>
<dbReference type="PROSITE" id="PS51112">
    <property type="entry name" value="AMMECR1"/>
    <property type="match status" value="1"/>
</dbReference>
<dbReference type="Pfam" id="PF01871">
    <property type="entry name" value="AMMECR1"/>
    <property type="match status" value="1"/>
</dbReference>
<evidence type="ECO:0000313" key="3">
    <source>
        <dbReference type="Proteomes" id="UP000826725"/>
    </source>
</evidence>
<protein>
    <submittedName>
        <fullName evidence="2">TIGR00296 family protein</fullName>
    </submittedName>
</protein>